<evidence type="ECO:0000313" key="3">
    <source>
        <dbReference type="EMBL" id="GGR53319.1"/>
    </source>
</evidence>
<dbReference type="SUPFAM" id="SSF50475">
    <property type="entry name" value="FMN-binding split barrel"/>
    <property type="match status" value="1"/>
</dbReference>
<sequence length="162" mass="18690">MKAPSSLHERPPTRLPIPPRSVEGMPDQKMTQLARKMRGLDLCLMTTVTSYGRLASRPMSNNGEVEYNGTSYFFTWADSRTARDIGKNRHVQLNFRAEKEFLFVAVQGEATLTTDRDAMQQHWQEQLTQWFKEGLDTPGLTMIEVKARRVNWWGEEDGEIEL</sequence>
<dbReference type="InterPro" id="IPR038725">
    <property type="entry name" value="YdaG_split_barrel_FMN-bd"/>
</dbReference>
<dbReference type="PANTHER" id="PTHR34818">
    <property type="entry name" value="PROTEIN BLI-3"/>
    <property type="match status" value="1"/>
</dbReference>
<protein>
    <submittedName>
        <fullName evidence="3">Pyridoxamine 5'-phosphate oxidase</fullName>
    </submittedName>
</protein>
<name>A0ABQ2RR15_9DEIO</name>
<dbReference type="Pfam" id="PF16242">
    <property type="entry name" value="Pyrid_ox_like"/>
    <property type="match status" value="1"/>
</dbReference>
<gene>
    <name evidence="3" type="ORF">GCM10008959_13650</name>
</gene>
<evidence type="ECO:0000256" key="1">
    <source>
        <dbReference type="SAM" id="MobiDB-lite"/>
    </source>
</evidence>
<dbReference type="Gene3D" id="2.30.110.10">
    <property type="entry name" value="Electron Transport, Fmn-binding Protein, Chain A"/>
    <property type="match status" value="1"/>
</dbReference>
<evidence type="ECO:0000259" key="2">
    <source>
        <dbReference type="Pfam" id="PF16242"/>
    </source>
</evidence>
<keyword evidence="4" id="KW-1185">Reference proteome</keyword>
<dbReference type="EMBL" id="BMQM01000006">
    <property type="protein sequence ID" value="GGR53319.1"/>
    <property type="molecule type" value="Genomic_DNA"/>
</dbReference>
<dbReference type="Proteomes" id="UP000634308">
    <property type="component" value="Unassembled WGS sequence"/>
</dbReference>
<organism evidence="3 4">
    <name type="scientific">Deinococcus seoulensis</name>
    <dbReference type="NCBI Taxonomy" id="1837379"/>
    <lineage>
        <taxon>Bacteria</taxon>
        <taxon>Thermotogati</taxon>
        <taxon>Deinococcota</taxon>
        <taxon>Deinococci</taxon>
        <taxon>Deinococcales</taxon>
        <taxon>Deinococcaceae</taxon>
        <taxon>Deinococcus</taxon>
    </lineage>
</organism>
<dbReference type="InterPro" id="IPR052917">
    <property type="entry name" value="Stress-Dev_Protein"/>
</dbReference>
<proteinExistence type="predicted"/>
<dbReference type="RefSeq" id="WP_229777701.1">
    <property type="nucleotide sequence ID" value="NZ_BMQM01000006.1"/>
</dbReference>
<evidence type="ECO:0000313" key="4">
    <source>
        <dbReference type="Proteomes" id="UP000634308"/>
    </source>
</evidence>
<accession>A0ABQ2RR15</accession>
<dbReference type="InterPro" id="IPR012349">
    <property type="entry name" value="Split_barrel_FMN-bd"/>
</dbReference>
<feature type="region of interest" description="Disordered" evidence="1">
    <location>
        <begin position="1"/>
        <end position="26"/>
    </location>
</feature>
<feature type="domain" description="General stress protein FMN-binding split barrel" evidence="2">
    <location>
        <begin position="29"/>
        <end position="160"/>
    </location>
</feature>
<dbReference type="PANTHER" id="PTHR34818:SF1">
    <property type="entry name" value="PROTEIN BLI-3"/>
    <property type="match status" value="1"/>
</dbReference>
<comment type="caution">
    <text evidence="3">The sequence shown here is derived from an EMBL/GenBank/DDBJ whole genome shotgun (WGS) entry which is preliminary data.</text>
</comment>
<reference evidence="4" key="1">
    <citation type="journal article" date="2019" name="Int. J. Syst. Evol. Microbiol.">
        <title>The Global Catalogue of Microorganisms (GCM) 10K type strain sequencing project: providing services to taxonomists for standard genome sequencing and annotation.</title>
        <authorList>
            <consortium name="The Broad Institute Genomics Platform"/>
            <consortium name="The Broad Institute Genome Sequencing Center for Infectious Disease"/>
            <person name="Wu L."/>
            <person name="Ma J."/>
        </authorList>
    </citation>
    <scope>NUCLEOTIDE SEQUENCE [LARGE SCALE GENOMIC DNA]</scope>
    <source>
        <strain evidence="4">JCM 31404</strain>
    </source>
</reference>